<evidence type="ECO:0000313" key="2">
    <source>
        <dbReference type="Proteomes" id="UP001607151"/>
    </source>
</evidence>
<dbReference type="Proteomes" id="UP001607151">
    <property type="component" value="Unassembled WGS sequence"/>
</dbReference>
<comment type="caution">
    <text evidence="1">The sequence shown here is derived from an EMBL/GenBank/DDBJ whole genome shotgun (WGS) entry which is preliminary data.</text>
</comment>
<evidence type="ECO:0000313" key="1">
    <source>
        <dbReference type="EMBL" id="MFH0265848.1"/>
    </source>
</evidence>
<reference evidence="1 2" key="1">
    <citation type="submission" date="2024-10" db="EMBL/GenBank/DDBJ databases">
        <authorList>
            <person name="Yibar A."/>
            <person name="Saticioglu I.B."/>
            <person name="Duman M."/>
            <person name="Ajmi N."/>
            <person name="Gurler F."/>
            <person name="Ay H."/>
            <person name="Onuk E."/>
            <person name="Guler S."/>
            <person name="Romalde J.L."/>
        </authorList>
    </citation>
    <scope>NUCLEOTIDE SEQUENCE [LARGE SCALE GENOMIC DNA]</scope>
    <source>
        <strain evidence="1 2">14-MA-B</strain>
    </source>
</reference>
<sequence>MQLIMKDGQVLRLMRHQFKGHEYKKLNEVLDEGENNLSVFIKN</sequence>
<proteinExistence type="predicted"/>
<accession>A0ABW7IXB0</accession>
<dbReference type="RefSeq" id="WP_394607859.1">
    <property type="nucleotide sequence ID" value="NZ_JBIHSJ010000001.1"/>
</dbReference>
<organism evidence="1 2">
    <name type="scientific">Vibrio rumoiensis</name>
    <dbReference type="NCBI Taxonomy" id="76258"/>
    <lineage>
        <taxon>Bacteria</taxon>
        <taxon>Pseudomonadati</taxon>
        <taxon>Pseudomonadota</taxon>
        <taxon>Gammaproteobacteria</taxon>
        <taxon>Vibrionales</taxon>
        <taxon>Vibrionaceae</taxon>
        <taxon>Vibrio</taxon>
    </lineage>
</organism>
<protein>
    <submittedName>
        <fullName evidence="1">Uncharacterized protein</fullName>
    </submittedName>
</protein>
<keyword evidence="2" id="KW-1185">Reference proteome</keyword>
<gene>
    <name evidence="1" type="ORF">ACGRQ9_10250</name>
</gene>
<name>A0ABW7IXB0_9VIBR</name>
<dbReference type="EMBL" id="JBIHSN010000002">
    <property type="protein sequence ID" value="MFH0265848.1"/>
    <property type="molecule type" value="Genomic_DNA"/>
</dbReference>